<reference evidence="5 6" key="1">
    <citation type="submission" date="2020-07" db="EMBL/GenBank/DDBJ databases">
        <title>Sequencing the genomes of 1000 actinobacteria strains.</title>
        <authorList>
            <person name="Klenk H.-P."/>
        </authorList>
    </citation>
    <scope>NUCLEOTIDE SEQUENCE [LARGE SCALE GENOMIC DNA]</scope>
    <source>
        <strain evidence="5 6">DSM 103164</strain>
    </source>
</reference>
<dbReference type="InterPro" id="IPR002035">
    <property type="entry name" value="VWF_A"/>
</dbReference>
<name>A0A7Z0D8W4_9ACTN</name>
<dbReference type="Gene3D" id="3.40.50.410">
    <property type="entry name" value="von Willebrand factor, type A domain"/>
    <property type="match status" value="1"/>
</dbReference>
<dbReference type="SUPFAM" id="SSF53300">
    <property type="entry name" value="vWA-like"/>
    <property type="match status" value="1"/>
</dbReference>
<dbReference type="PANTHER" id="PTHR37947:SF2">
    <property type="entry name" value="VON WILLEBRAND FACTOR TYPE A"/>
    <property type="match status" value="1"/>
</dbReference>
<keyword evidence="3" id="KW-0732">Signal</keyword>
<keyword evidence="6" id="KW-1185">Reference proteome</keyword>
<evidence type="ECO:0000256" key="3">
    <source>
        <dbReference type="SAM" id="SignalP"/>
    </source>
</evidence>
<dbReference type="PROSITE" id="PS50234">
    <property type="entry name" value="VWFA"/>
    <property type="match status" value="1"/>
</dbReference>
<protein>
    <submittedName>
        <fullName evidence="5">Ca-activated chloride channel family protein</fullName>
    </submittedName>
</protein>
<keyword evidence="2" id="KW-0812">Transmembrane</keyword>
<feature type="chain" id="PRO_5030595035" evidence="3">
    <location>
        <begin position="32"/>
        <end position="616"/>
    </location>
</feature>
<dbReference type="InterPro" id="IPR036465">
    <property type="entry name" value="vWFA_dom_sf"/>
</dbReference>
<dbReference type="Proteomes" id="UP000527616">
    <property type="component" value="Unassembled WGS sequence"/>
</dbReference>
<feature type="transmembrane region" description="Helical" evidence="2">
    <location>
        <begin position="590"/>
        <end position="612"/>
    </location>
</feature>
<feature type="region of interest" description="Disordered" evidence="1">
    <location>
        <begin position="397"/>
        <end position="420"/>
    </location>
</feature>
<evidence type="ECO:0000313" key="6">
    <source>
        <dbReference type="Proteomes" id="UP000527616"/>
    </source>
</evidence>
<feature type="domain" description="VWFA" evidence="4">
    <location>
        <begin position="39"/>
        <end position="224"/>
    </location>
</feature>
<accession>A0A7Z0D8W4</accession>
<comment type="caution">
    <text evidence="5">The sequence shown here is derived from an EMBL/GenBank/DDBJ whole genome shotgun (WGS) entry which is preliminary data.</text>
</comment>
<dbReference type="Pfam" id="PF00092">
    <property type="entry name" value="VWA"/>
    <property type="match status" value="1"/>
</dbReference>
<gene>
    <name evidence="5" type="ORF">GGQ54_001433</name>
</gene>
<sequence length="616" mass="63478">MFTKSRASVVRMLIAPLAVLSLIFAPGTVRAAGPDDAARVMLLLDVSGSMNEKLPSGETRLAAARSALRQVADALPAGTQVGLRVYGSEIAEPKEENPKACRDSKVVMPLGPLDKQKMYAAADSFDAKGETPMAYALEQTVGDLGDSGKRMVVLISDGEENCVPDPCASAKKLADAGVDLQFNAVGFGVNAKAREQLRCIADAGNGSYYDADDAEDLAESIRRLARRALRPFGLNGQPVSGASAPDGAPPLAAGQYLDTIARPGEKKYYRIERSPGGTISAGFAAITAAPTADGMNQDIWGIDLQTPGGDSCDSSSTAQAAYQAAAVVGLGVRSDRTSNPDCAAGPLVLEVSRQAGAFNNDAATDIELMIDDEPAITNLDRLPPPEDGVPQARAVSGGKVEEVDGGTAFSDAPDVGTGSWDDTITVGETRVYRVPLEPGQQLRASLTVPRPGAKNGMATPAEVVTSRIGLFAPGRAALGEGASAVIQAGNAQTVSVATPEIRVRNRESESRTVAAASQGGDYFIAVEVASVGPDQVGRPLDIRLDVAVDGQPDGLPEYAEPVPSAQPSAGTPGESPEGPEASAPGFGFPIWGAVLGGVLLLVAAAGAGLLALRRRR</sequence>
<keyword evidence="2" id="KW-1133">Transmembrane helix</keyword>
<dbReference type="PANTHER" id="PTHR37947">
    <property type="entry name" value="BLL2462 PROTEIN"/>
    <property type="match status" value="1"/>
</dbReference>
<dbReference type="RefSeq" id="WP_179444774.1">
    <property type="nucleotide sequence ID" value="NZ_JACBZS010000001.1"/>
</dbReference>
<proteinExistence type="predicted"/>
<feature type="signal peptide" evidence="3">
    <location>
        <begin position="1"/>
        <end position="31"/>
    </location>
</feature>
<dbReference type="EMBL" id="JACBZS010000001">
    <property type="protein sequence ID" value="NYI70873.1"/>
    <property type="molecule type" value="Genomic_DNA"/>
</dbReference>
<dbReference type="AlphaFoldDB" id="A0A7Z0D8W4"/>
<evidence type="ECO:0000256" key="2">
    <source>
        <dbReference type="SAM" id="Phobius"/>
    </source>
</evidence>
<evidence type="ECO:0000256" key="1">
    <source>
        <dbReference type="SAM" id="MobiDB-lite"/>
    </source>
</evidence>
<organism evidence="5 6">
    <name type="scientific">Naumannella cuiyingiana</name>
    <dbReference type="NCBI Taxonomy" id="1347891"/>
    <lineage>
        <taxon>Bacteria</taxon>
        <taxon>Bacillati</taxon>
        <taxon>Actinomycetota</taxon>
        <taxon>Actinomycetes</taxon>
        <taxon>Propionibacteriales</taxon>
        <taxon>Propionibacteriaceae</taxon>
        <taxon>Naumannella</taxon>
    </lineage>
</organism>
<evidence type="ECO:0000313" key="5">
    <source>
        <dbReference type="EMBL" id="NYI70873.1"/>
    </source>
</evidence>
<feature type="region of interest" description="Disordered" evidence="1">
    <location>
        <begin position="553"/>
        <end position="582"/>
    </location>
</feature>
<keyword evidence="2" id="KW-0472">Membrane</keyword>
<dbReference type="SMART" id="SM00327">
    <property type="entry name" value="VWA"/>
    <property type="match status" value="1"/>
</dbReference>
<evidence type="ECO:0000259" key="4">
    <source>
        <dbReference type="PROSITE" id="PS50234"/>
    </source>
</evidence>